<evidence type="ECO:0000256" key="1">
    <source>
        <dbReference type="SAM" id="MobiDB-lite"/>
    </source>
</evidence>
<reference evidence="2" key="1">
    <citation type="submission" date="2014-09" db="EMBL/GenBank/DDBJ databases">
        <authorList>
            <person name="Magalhaes I.L.F."/>
            <person name="Oliveira U."/>
            <person name="Santos F.R."/>
            <person name="Vidigal T.H.D.A."/>
            <person name="Brescovit A.D."/>
            <person name="Santos A.J."/>
        </authorList>
    </citation>
    <scope>NUCLEOTIDE SEQUENCE</scope>
    <source>
        <tissue evidence="2">Shoot tissue taken approximately 20 cm above the soil surface</tissue>
    </source>
</reference>
<name>A0A0A9CAS8_ARUDO</name>
<accession>A0A0A9CAS8</accession>
<dbReference type="AlphaFoldDB" id="A0A0A9CAS8"/>
<sequence length="42" mass="4702">MRRCSAPRGSPTTTRSTRVQLTVVARREASREAKTAARSRSR</sequence>
<proteinExistence type="predicted"/>
<protein>
    <submittedName>
        <fullName evidence="2">Uncharacterized protein</fullName>
    </submittedName>
</protein>
<reference evidence="2" key="2">
    <citation type="journal article" date="2015" name="Data Brief">
        <title>Shoot transcriptome of the giant reed, Arundo donax.</title>
        <authorList>
            <person name="Barrero R.A."/>
            <person name="Guerrero F.D."/>
            <person name="Moolhuijzen P."/>
            <person name="Goolsby J.A."/>
            <person name="Tidwell J."/>
            <person name="Bellgard S.E."/>
            <person name="Bellgard M.I."/>
        </authorList>
    </citation>
    <scope>NUCLEOTIDE SEQUENCE</scope>
    <source>
        <tissue evidence="2">Shoot tissue taken approximately 20 cm above the soil surface</tissue>
    </source>
</reference>
<organism evidence="2">
    <name type="scientific">Arundo donax</name>
    <name type="common">Giant reed</name>
    <name type="synonym">Donax arundinaceus</name>
    <dbReference type="NCBI Taxonomy" id="35708"/>
    <lineage>
        <taxon>Eukaryota</taxon>
        <taxon>Viridiplantae</taxon>
        <taxon>Streptophyta</taxon>
        <taxon>Embryophyta</taxon>
        <taxon>Tracheophyta</taxon>
        <taxon>Spermatophyta</taxon>
        <taxon>Magnoliopsida</taxon>
        <taxon>Liliopsida</taxon>
        <taxon>Poales</taxon>
        <taxon>Poaceae</taxon>
        <taxon>PACMAD clade</taxon>
        <taxon>Arundinoideae</taxon>
        <taxon>Arundineae</taxon>
        <taxon>Arundo</taxon>
    </lineage>
</organism>
<dbReference type="EMBL" id="GBRH01226337">
    <property type="protein sequence ID" value="JAD71558.1"/>
    <property type="molecule type" value="Transcribed_RNA"/>
</dbReference>
<evidence type="ECO:0000313" key="2">
    <source>
        <dbReference type="EMBL" id="JAD71558.1"/>
    </source>
</evidence>
<feature type="region of interest" description="Disordered" evidence="1">
    <location>
        <begin position="1"/>
        <end position="42"/>
    </location>
</feature>
<feature type="compositionally biased region" description="Basic and acidic residues" evidence="1">
    <location>
        <begin position="25"/>
        <end position="35"/>
    </location>
</feature>
<feature type="compositionally biased region" description="Low complexity" evidence="1">
    <location>
        <begin position="7"/>
        <end position="18"/>
    </location>
</feature>